<dbReference type="GO" id="GO:0006750">
    <property type="term" value="P:glutathione biosynthetic process"/>
    <property type="evidence" value="ECO:0007669"/>
    <property type="project" value="UniProtKB-UniRule"/>
</dbReference>
<gene>
    <name evidence="8" type="primary">gshA</name>
    <name evidence="11" type="ORF">FPL11_03925</name>
</gene>
<dbReference type="AlphaFoldDB" id="A0A557RJA6"/>
<evidence type="ECO:0000256" key="4">
    <source>
        <dbReference type="ARBA" id="ARBA00022684"/>
    </source>
</evidence>
<accession>A0A557RJA6</accession>
<dbReference type="PANTHER" id="PTHR38761:SF1">
    <property type="entry name" value="GLUTAMATE--CYSTEINE LIGASE"/>
    <property type="match status" value="1"/>
</dbReference>
<sequence length="528" mass="59215">MNRSAERRVKRLQAHGERGLLAGSRHGLEKESLRVTPAGHIAQTPHPEGLGSPLCHPEITTDYSEALLELVTPAYTHGEAALQHLADLHRYTVDQIGDELLWATSMPCIVGGDKSIPIADYGDSNIGRMKHVYRHGLDWRYGRTMQAIAGIHFNYSFSEAFLRSVQAREDDRRDFATFRSDFYFRLIRNFQRYGWLVPYLVGASPAICKSFTGGRNLDFESFSANTFYTPYATSLRMSDIGYKNNAQAALEIDYNNLDAYVASLRAAISTPDPEYARIGTLVDGVWRQLNTNVLQIENEYYSFVRPKAVAQSGEPPTCALNRAGVEYVEIRALDLNPFNPIGIDADQIGFLETLLVFCLLEDSPPINALEQHHINANQGLVARHGRDPNLTLHRGDGERVGLRDWADELLGAMTGPAELLDEVHQDGRYSRILADYRASVADAARTPSAQVLAAMRAHNEEFVEFALRTSAEHVETIRQWPLDESVRARLADEAIRSRAEQADMEARDEPPFEAFVDQYFAQESTNGR</sequence>
<evidence type="ECO:0000256" key="7">
    <source>
        <dbReference type="ARBA" id="ARBA00048819"/>
    </source>
</evidence>
<dbReference type="EC" id="6.3.2.2" evidence="8"/>
<dbReference type="GO" id="GO:0005829">
    <property type="term" value="C:cytosol"/>
    <property type="evidence" value="ECO:0007669"/>
    <property type="project" value="TreeGrafter"/>
</dbReference>
<evidence type="ECO:0000313" key="11">
    <source>
        <dbReference type="EMBL" id="TVO65244.1"/>
    </source>
</evidence>
<keyword evidence="4 8" id="KW-0317">Glutathione biosynthesis</keyword>
<keyword evidence="5 8" id="KW-0547">Nucleotide-binding</keyword>
<dbReference type="RefSeq" id="WP_144347499.1">
    <property type="nucleotide sequence ID" value="NZ_VMKP01000002.1"/>
</dbReference>
<comment type="similarity">
    <text evidence="2 8">Belongs to the glutamate--cysteine ligase type 1 family. Type 1 subfamily.</text>
</comment>
<evidence type="ECO:0000256" key="9">
    <source>
        <dbReference type="RuleBase" id="RU004391"/>
    </source>
</evidence>
<dbReference type="InterPro" id="IPR014746">
    <property type="entry name" value="Gln_synth/guanido_kin_cat_dom"/>
</dbReference>
<dbReference type="SUPFAM" id="SSF55931">
    <property type="entry name" value="Glutamine synthetase/guanido kinase"/>
    <property type="match status" value="1"/>
</dbReference>
<dbReference type="Gene3D" id="3.30.590.20">
    <property type="match status" value="1"/>
</dbReference>
<dbReference type="NCBIfam" id="TIGR01434">
    <property type="entry name" value="glu_cys_ligase"/>
    <property type="match status" value="1"/>
</dbReference>
<dbReference type="GO" id="GO:0005524">
    <property type="term" value="F:ATP binding"/>
    <property type="evidence" value="ECO:0007669"/>
    <property type="project" value="UniProtKB-KW"/>
</dbReference>
<feature type="domain" description="Glutamate--cysteine ligase" evidence="10">
    <location>
        <begin position="10"/>
        <end position="379"/>
    </location>
</feature>
<keyword evidence="6 8" id="KW-0067">ATP-binding</keyword>
<dbReference type="HAMAP" id="MF_00578">
    <property type="entry name" value="Glu_cys_ligase"/>
    <property type="match status" value="1"/>
</dbReference>
<dbReference type="PANTHER" id="PTHR38761">
    <property type="entry name" value="GLUTAMATE--CYSTEINE LIGASE"/>
    <property type="match status" value="1"/>
</dbReference>
<evidence type="ECO:0000256" key="2">
    <source>
        <dbReference type="ARBA" id="ARBA00008772"/>
    </source>
</evidence>
<organism evidence="11 12">
    <name type="scientific">Spiribacter aquaticus</name>
    <dbReference type="NCBI Taxonomy" id="1935996"/>
    <lineage>
        <taxon>Bacteria</taxon>
        <taxon>Pseudomonadati</taxon>
        <taxon>Pseudomonadota</taxon>
        <taxon>Gammaproteobacteria</taxon>
        <taxon>Chromatiales</taxon>
        <taxon>Ectothiorhodospiraceae</taxon>
        <taxon>Spiribacter</taxon>
    </lineage>
</organism>
<keyword evidence="12" id="KW-1185">Reference proteome</keyword>
<evidence type="ECO:0000259" key="10">
    <source>
        <dbReference type="Pfam" id="PF04262"/>
    </source>
</evidence>
<evidence type="ECO:0000256" key="5">
    <source>
        <dbReference type="ARBA" id="ARBA00022741"/>
    </source>
</evidence>
<protein>
    <recommendedName>
        <fullName evidence="8">Glutamate--cysteine ligase</fullName>
        <ecNumber evidence="8">6.3.2.2</ecNumber>
    </recommendedName>
    <alternativeName>
        <fullName evidence="8">Gamma-ECS</fullName>
        <shortName evidence="8">GCS</shortName>
    </alternativeName>
    <alternativeName>
        <fullName evidence="8">Gamma-glutamylcysteine synthetase</fullName>
    </alternativeName>
</protein>
<comment type="caution">
    <text evidence="11">The sequence shown here is derived from an EMBL/GenBank/DDBJ whole genome shotgun (WGS) entry which is preliminary data.</text>
</comment>
<dbReference type="Proteomes" id="UP000316688">
    <property type="component" value="Unassembled WGS sequence"/>
</dbReference>
<dbReference type="GO" id="GO:0046872">
    <property type="term" value="F:metal ion binding"/>
    <property type="evidence" value="ECO:0007669"/>
    <property type="project" value="TreeGrafter"/>
</dbReference>
<reference evidence="11 12" key="1">
    <citation type="submission" date="2019-07" db="EMBL/GenBank/DDBJ databases">
        <title>Reclasification of Spiribacter aquaticus.</title>
        <authorList>
            <person name="Leon M.J."/>
            <person name="Sanchez-Porro C."/>
            <person name="Ventosa A."/>
        </authorList>
    </citation>
    <scope>NUCLEOTIDE SEQUENCE [LARGE SCALE GENOMIC DNA]</scope>
    <source>
        <strain evidence="11 12">SP30</strain>
    </source>
</reference>
<dbReference type="EMBL" id="VMKP01000002">
    <property type="protein sequence ID" value="TVO65244.1"/>
    <property type="molecule type" value="Genomic_DNA"/>
</dbReference>
<dbReference type="UniPathway" id="UPA00142">
    <property type="reaction ID" value="UER00209"/>
</dbReference>
<comment type="pathway">
    <text evidence="1 8 9">Sulfur metabolism; glutathione biosynthesis; glutathione from L-cysteine and L-glutamate: step 1/2.</text>
</comment>
<evidence type="ECO:0000256" key="8">
    <source>
        <dbReference type="HAMAP-Rule" id="MF_00578"/>
    </source>
</evidence>
<evidence type="ECO:0000313" key="12">
    <source>
        <dbReference type="Proteomes" id="UP000316688"/>
    </source>
</evidence>
<dbReference type="InterPro" id="IPR007370">
    <property type="entry name" value="Glu_cys_ligase"/>
</dbReference>
<dbReference type="Pfam" id="PF04262">
    <property type="entry name" value="Glu_cys_ligase"/>
    <property type="match status" value="1"/>
</dbReference>
<evidence type="ECO:0000256" key="1">
    <source>
        <dbReference type="ARBA" id="ARBA00005006"/>
    </source>
</evidence>
<dbReference type="GO" id="GO:0004357">
    <property type="term" value="F:glutamate-cysteine ligase activity"/>
    <property type="evidence" value="ECO:0007669"/>
    <property type="project" value="UniProtKB-UniRule"/>
</dbReference>
<dbReference type="InterPro" id="IPR006334">
    <property type="entry name" value="Glut_cys_ligase"/>
</dbReference>
<evidence type="ECO:0000256" key="3">
    <source>
        <dbReference type="ARBA" id="ARBA00022598"/>
    </source>
</evidence>
<evidence type="ECO:0000256" key="6">
    <source>
        <dbReference type="ARBA" id="ARBA00022840"/>
    </source>
</evidence>
<proteinExistence type="inferred from homology"/>
<name>A0A557RJA6_9GAMM</name>
<comment type="catalytic activity">
    <reaction evidence="7 8 9">
        <text>L-cysteine + L-glutamate + ATP = gamma-L-glutamyl-L-cysteine + ADP + phosphate + H(+)</text>
        <dbReference type="Rhea" id="RHEA:13285"/>
        <dbReference type="ChEBI" id="CHEBI:15378"/>
        <dbReference type="ChEBI" id="CHEBI:29985"/>
        <dbReference type="ChEBI" id="CHEBI:30616"/>
        <dbReference type="ChEBI" id="CHEBI:35235"/>
        <dbReference type="ChEBI" id="CHEBI:43474"/>
        <dbReference type="ChEBI" id="CHEBI:58173"/>
        <dbReference type="ChEBI" id="CHEBI:456216"/>
        <dbReference type="EC" id="6.3.2.2"/>
    </reaction>
</comment>
<keyword evidence="3 8" id="KW-0436">Ligase</keyword>